<feature type="transmembrane region" description="Helical" evidence="5">
    <location>
        <begin position="237"/>
        <end position="254"/>
    </location>
</feature>
<accession>A0A1I2MU69</accession>
<dbReference type="OrthoDB" id="9772644at2"/>
<feature type="transmembrane region" description="Helical" evidence="5">
    <location>
        <begin position="217"/>
        <end position="232"/>
    </location>
</feature>
<dbReference type="Pfam" id="PF19358">
    <property type="entry name" value="DUF5935"/>
    <property type="match status" value="1"/>
</dbReference>
<dbReference type="STRING" id="1045558.SAMN05216175_102101"/>
<gene>
    <name evidence="8" type="ORF">SAMN05216175_102101</name>
</gene>
<dbReference type="GO" id="GO:0016020">
    <property type="term" value="C:membrane"/>
    <property type="evidence" value="ECO:0007669"/>
    <property type="project" value="UniProtKB-SubCell"/>
</dbReference>
<dbReference type="GO" id="GO:0016874">
    <property type="term" value="F:ligase activity"/>
    <property type="evidence" value="ECO:0007669"/>
    <property type="project" value="UniProtKB-KW"/>
</dbReference>
<evidence type="ECO:0000256" key="3">
    <source>
        <dbReference type="ARBA" id="ARBA00022989"/>
    </source>
</evidence>
<keyword evidence="3 5" id="KW-1133">Transmembrane helix</keyword>
<dbReference type="Pfam" id="PF04932">
    <property type="entry name" value="Wzy_C"/>
    <property type="match status" value="1"/>
</dbReference>
<dbReference type="EMBL" id="FOOU01000002">
    <property type="protein sequence ID" value="SFF95115.1"/>
    <property type="molecule type" value="Genomic_DNA"/>
</dbReference>
<feature type="transmembrane region" description="Helical" evidence="5">
    <location>
        <begin position="194"/>
        <end position="211"/>
    </location>
</feature>
<proteinExistence type="predicted"/>
<sequence>MRDILIALIVFGSIPFILKRPYIGILMWAWLSYMNPHRLAYGFAYNMPFAQVIAVVLFAAIFFNRKDLQKIPIDGLMTAWIFFFLWMTLTTFFAIYPDFAQDYYIRVLKIQLLTFLTLMLINTQEKINKLIWVIVFSIGFYSIKGGVFTIISGGGYRVWGPAGTFIEENNALALSTLMIIPLMYYLFSKEKNRWIRYGLLGCMFSSLVAVLGSQSRGAFISIISVAVFFWLKSKSKILTGFLIIFLAIAGLNFMPETWHDRMNTIQDYEEDQSAMGRINAWIYSINIANDRLLGGGFNSWSTNTYEIYSPDAELVVVAHSIYFNVLADHGWIGLILFILILMLAWKFLSDVISIASKNSIRKDQVMLAKMLQVSLIAYCSGGAFLSLSYFDLPWHIIALAFLLKHQVVNNTGLVKQQVRKENKGVAH</sequence>
<evidence type="ECO:0000256" key="2">
    <source>
        <dbReference type="ARBA" id="ARBA00022692"/>
    </source>
</evidence>
<dbReference type="Proteomes" id="UP000198623">
    <property type="component" value="Unassembled WGS sequence"/>
</dbReference>
<feature type="transmembrane region" description="Helical" evidence="5">
    <location>
        <begin position="171"/>
        <end position="187"/>
    </location>
</feature>
<feature type="domain" description="O-antigen ligase-related" evidence="6">
    <location>
        <begin position="203"/>
        <end position="338"/>
    </location>
</feature>
<feature type="transmembrane region" description="Helical" evidence="5">
    <location>
        <begin position="370"/>
        <end position="390"/>
    </location>
</feature>
<dbReference type="AlphaFoldDB" id="A0A1I2MU69"/>
<keyword evidence="9" id="KW-1185">Reference proteome</keyword>
<dbReference type="NCBIfam" id="TIGR03097">
    <property type="entry name" value="PEP_O_lig_1"/>
    <property type="match status" value="1"/>
</dbReference>
<evidence type="ECO:0000259" key="7">
    <source>
        <dbReference type="Pfam" id="PF19358"/>
    </source>
</evidence>
<evidence type="ECO:0000256" key="4">
    <source>
        <dbReference type="ARBA" id="ARBA00023136"/>
    </source>
</evidence>
<name>A0A1I2MU69_9GAMM</name>
<keyword evidence="2 5" id="KW-0812">Transmembrane</keyword>
<dbReference type="PANTHER" id="PTHR37422">
    <property type="entry name" value="TEICHURONIC ACID BIOSYNTHESIS PROTEIN TUAE"/>
    <property type="match status" value="1"/>
</dbReference>
<evidence type="ECO:0000256" key="5">
    <source>
        <dbReference type="SAM" id="Phobius"/>
    </source>
</evidence>
<reference evidence="9" key="1">
    <citation type="submission" date="2016-10" db="EMBL/GenBank/DDBJ databases">
        <authorList>
            <person name="Varghese N."/>
            <person name="Submissions S."/>
        </authorList>
    </citation>
    <scope>NUCLEOTIDE SEQUENCE [LARGE SCALE GENOMIC DNA]</scope>
    <source>
        <strain evidence="9">CGMCC 1.10971</strain>
    </source>
</reference>
<dbReference type="RefSeq" id="WP_090724482.1">
    <property type="nucleotide sequence ID" value="NZ_FOOU01000002.1"/>
</dbReference>
<dbReference type="InterPro" id="IPR017528">
    <property type="entry name" value="CHP03097O-antigen_lig-rel"/>
</dbReference>
<feature type="transmembrane region" description="Helical" evidence="5">
    <location>
        <begin position="43"/>
        <end position="63"/>
    </location>
</feature>
<feature type="transmembrane region" description="Helical" evidence="5">
    <location>
        <begin position="103"/>
        <end position="121"/>
    </location>
</feature>
<organism evidence="8 9">
    <name type="scientific">Neptunomonas qingdaonensis</name>
    <dbReference type="NCBI Taxonomy" id="1045558"/>
    <lineage>
        <taxon>Bacteria</taxon>
        <taxon>Pseudomonadati</taxon>
        <taxon>Pseudomonadota</taxon>
        <taxon>Gammaproteobacteria</taxon>
        <taxon>Oceanospirillales</taxon>
        <taxon>Oceanospirillaceae</taxon>
        <taxon>Neptunomonas</taxon>
    </lineage>
</organism>
<feature type="transmembrane region" description="Helical" evidence="5">
    <location>
        <begin position="75"/>
        <end position="97"/>
    </location>
</feature>
<protein>
    <submittedName>
        <fullName evidence="8">Probable O-glycosylation ligase, exosortase A-associated</fullName>
    </submittedName>
</protein>
<evidence type="ECO:0000313" key="9">
    <source>
        <dbReference type="Proteomes" id="UP000198623"/>
    </source>
</evidence>
<dbReference type="InterPro" id="IPR007016">
    <property type="entry name" value="O-antigen_ligase-rel_domated"/>
</dbReference>
<evidence type="ECO:0000256" key="1">
    <source>
        <dbReference type="ARBA" id="ARBA00004141"/>
    </source>
</evidence>
<feature type="transmembrane region" description="Helical" evidence="5">
    <location>
        <begin position="330"/>
        <end position="349"/>
    </location>
</feature>
<comment type="subcellular location">
    <subcellularLocation>
        <location evidence="1">Membrane</location>
        <topology evidence="1">Multi-pass membrane protein</topology>
    </subcellularLocation>
</comment>
<feature type="transmembrane region" description="Helical" evidence="5">
    <location>
        <begin position="130"/>
        <end position="151"/>
    </location>
</feature>
<keyword evidence="4 5" id="KW-0472">Membrane</keyword>
<dbReference type="InterPro" id="IPR045979">
    <property type="entry name" value="DUF5935"/>
</dbReference>
<keyword evidence="8" id="KW-0436">Ligase</keyword>
<dbReference type="InterPro" id="IPR051533">
    <property type="entry name" value="WaaL-like"/>
</dbReference>
<evidence type="ECO:0000313" key="8">
    <source>
        <dbReference type="EMBL" id="SFF95115.1"/>
    </source>
</evidence>
<evidence type="ECO:0000259" key="6">
    <source>
        <dbReference type="Pfam" id="PF04932"/>
    </source>
</evidence>
<dbReference type="PANTHER" id="PTHR37422:SF13">
    <property type="entry name" value="LIPOPOLYSACCHARIDE BIOSYNTHESIS PROTEIN PA4999-RELATED"/>
    <property type="match status" value="1"/>
</dbReference>
<feature type="domain" description="DUF5935" evidence="7">
    <location>
        <begin position="1"/>
        <end position="187"/>
    </location>
</feature>